<evidence type="ECO:0000256" key="1">
    <source>
        <dbReference type="SAM" id="MobiDB-lite"/>
    </source>
</evidence>
<dbReference type="EMBL" id="SWCI01000003">
    <property type="protein sequence ID" value="TKB49963.1"/>
    <property type="molecule type" value="Genomic_DNA"/>
</dbReference>
<dbReference type="GO" id="GO:0009898">
    <property type="term" value="C:cytoplasmic side of plasma membrane"/>
    <property type="evidence" value="ECO:0007669"/>
    <property type="project" value="TreeGrafter"/>
</dbReference>
<protein>
    <submittedName>
        <fullName evidence="2">MinD/ParA family protein</fullName>
    </submittedName>
</protein>
<dbReference type="InterPro" id="IPR050625">
    <property type="entry name" value="ParA/MinD_ATPase"/>
</dbReference>
<sequence>MDKSNTPLFKQPWDESEGSEVLSGRPVKGPKALPVPVKALLVAGNLTDQTALVEVLRSTPNLNLDSFPINQINQEVLSHTQLLILLVPNNDRQAITLIQNFAGRCDNMLILGKEASPEVLRTAMQSGANDFIPLEAEPEELTNAVYKVATSLADSMSLAPTIAVVNAKGGAGASFLAASIADELAQRSSSRNVALLDGDHLHGSQMLLLDSKPQYYFHDALTQVEDLDDTAITGLMSQMGNIHLLPTLPFSQMDSGCFQFQNLPTLMFKIRTHYSSVTVDLSRGPDHWSLPILTDAQHILLVIQDSIACLRDAATAIRYFTMQLGIPKERIHIIFNRYTPSRSQISLADVKETVGINSVYTVRNDFKRVSACVDEGKRLSEFAAKEAITKDIKAICDDLLPPDDDSQKASLWDKLWRR</sequence>
<dbReference type="GO" id="GO:0016887">
    <property type="term" value="F:ATP hydrolysis activity"/>
    <property type="evidence" value="ECO:0007669"/>
    <property type="project" value="TreeGrafter"/>
</dbReference>
<dbReference type="Proteomes" id="UP000305674">
    <property type="component" value="Unassembled WGS sequence"/>
</dbReference>
<accession>A0A4U1BG79</accession>
<dbReference type="SUPFAM" id="SSF52540">
    <property type="entry name" value="P-loop containing nucleoside triphosphate hydrolases"/>
    <property type="match status" value="1"/>
</dbReference>
<dbReference type="RefSeq" id="WP_136852511.1">
    <property type="nucleotide sequence ID" value="NZ_SWCI01000003.1"/>
</dbReference>
<evidence type="ECO:0000313" key="2">
    <source>
        <dbReference type="EMBL" id="TKB49963.1"/>
    </source>
</evidence>
<dbReference type="GO" id="GO:0005524">
    <property type="term" value="F:ATP binding"/>
    <property type="evidence" value="ECO:0007669"/>
    <property type="project" value="TreeGrafter"/>
</dbReference>
<dbReference type="AlphaFoldDB" id="A0A4U1BG79"/>
<organism evidence="2 3">
    <name type="scientific">Ferrimonas sediminicola</name>
    <dbReference type="NCBI Taxonomy" id="2569538"/>
    <lineage>
        <taxon>Bacteria</taxon>
        <taxon>Pseudomonadati</taxon>
        <taxon>Pseudomonadota</taxon>
        <taxon>Gammaproteobacteria</taxon>
        <taxon>Alteromonadales</taxon>
        <taxon>Ferrimonadaceae</taxon>
        <taxon>Ferrimonas</taxon>
    </lineage>
</organism>
<comment type="caution">
    <text evidence="2">The sequence shown here is derived from an EMBL/GenBank/DDBJ whole genome shotgun (WGS) entry which is preliminary data.</text>
</comment>
<dbReference type="OrthoDB" id="5813333at2"/>
<evidence type="ECO:0000313" key="3">
    <source>
        <dbReference type="Proteomes" id="UP000305674"/>
    </source>
</evidence>
<proteinExistence type="predicted"/>
<dbReference type="InterPro" id="IPR027417">
    <property type="entry name" value="P-loop_NTPase"/>
</dbReference>
<dbReference type="PANTHER" id="PTHR43384">
    <property type="entry name" value="SEPTUM SITE-DETERMINING PROTEIN MIND HOMOLOG, CHLOROPLASTIC-RELATED"/>
    <property type="match status" value="1"/>
</dbReference>
<dbReference type="GO" id="GO:0005829">
    <property type="term" value="C:cytosol"/>
    <property type="evidence" value="ECO:0007669"/>
    <property type="project" value="TreeGrafter"/>
</dbReference>
<dbReference type="PANTHER" id="PTHR43384:SF13">
    <property type="entry name" value="SLR0110 PROTEIN"/>
    <property type="match status" value="1"/>
</dbReference>
<dbReference type="GO" id="GO:0051782">
    <property type="term" value="P:negative regulation of cell division"/>
    <property type="evidence" value="ECO:0007669"/>
    <property type="project" value="TreeGrafter"/>
</dbReference>
<reference evidence="2 3" key="1">
    <citation type="submission" date="2019-04" db="EMBL/GenBank/DDBJ databases">
        <authorList>
            <person name="Hwang J.C."/>
        </authorList>
    </citation>
    <scope>NUCLEOTIDE SEQUENCE [LARGE SCALE GENOMIC DNA]</scope>
    <source>
        <strain evidence="2 3">IMCC35001</strain>
    </source>
</reference>
<dbReference type="Gene3D" id="3.40.50.300">
    <property type="entry name" value="P-loop containing nucleotide triphosphate hydrolases"/>
    <property type="match status" value="1"/>
</dbReference>
<gene>
    <name evidence="2" type="ORF">FCL40_07375</name>
</gene>
<name>A0A4U1BG79_9GAMM</name>
<keyword evidence="3" id="KW-1185">Reference proteome</keyword>
<feature type="region of interest" description="Disordered" evidence="1">
    <location>
        <begin position="1"/>
        <end position="27"/>
    </location>
</feature>